<feature type="repeat" description="ANK" evidence="3">
    <location>
        <begin position="1133"/>
        <end position="1165"/>
    </location>
</feature>
<dbReference type="InterPro" id="IPR036770">
    <property type="entry name" value="Ankyrin_rpt-contain_sf"/>
</dbReference>
<feature type="region of interest" description="Disordered" evidence="5">
    <location>
        <begin position="797"/>
        <end position="829"/>
    </location>
</feature>
<dbReference type="PANTHER" id="PTHR24123:SF33">
    <property type="entry name" value="PROTEIN HOS4"/>
    <property type="match status" value="1"/>
</dbReference>
<feature type="repeat" description="ANK" evidence="3">
    <location>
        <begin position="902"/>
        <end position="934"/>
    </location>
</feature>
<feature type="repeat" description="ANK" evidence="3">
    <location>
        <begin position="1265"/>
        <end position="1297"/>
    </location>
</feature>
<feature type="repeat" description="ANK" evidence="3">
    <location>
        <begin position="1001"/>
        <end position="1033"/>
    </location>
</feature>
<evidence type="ECO:0000256" key="5">
    <source>
        <dbReference type="SAM" id="MobiDB-lite"/>
    </source>
</evidence>
<dbReference type="Gene3D" id="1.25.40.20">
    <property type="entry name" value="Ankyrin repeat-containing domain"/>
    <property type="match status" value="11"/>
</dbReference>
<dbReference type="EMBL" id="HBEA01010391">
    <property type="protein sequence ID" value="CAD8258456.1"/>
    <property type="molecule type" value="Transcribed_RNA"/>
</dbReference>
<feature type="repeat" description="ANK" evidence="3">
    <location>
        <begin position="356"/>
        <end position="388"/>
    </location>
</feature>
<evidence type="ECO:0000259" key="6">
    <source>
        <dbReference type="PROSITE" id="PS50011"/>
    </source>
</evidence>
<keyword evidence="1" id="KW-0677">Repeat</keyword>
<evidence type="ECO:0000256" key="3">
    <source>
        <dbReference type="PROSITE-ProRule" id="PRU00023"/>
    </source>
</evidence>
<name>A0A7R9YBT8_9STRA</name>
<feature type="repeat" description="ANK" evidence="3">
    <location>
        <begin position="1034"/>
        <end position="1066"/>
    </location>
</feature>
<dbReference type="PROSITE" id="PS50088">
    <property type="entry name" value="ANK_REPEAT"/>
    <property type="match status" value="16"/>
</dbReference>
<feature type="region of interest" description="Disordered" evidence="5">
    <location>
        <begin position="1321"/>
        <end position="1342"/>
    </location>
</feature>
<feature type="repeat" description="ANK" evidence="3">
    <location>
        <begin position="143"/>
        <end position="175"/>
    </location>
</feature>
<evidence type="ECO:0000313" key="7">
    <source>
        <dbReference type="EMBL" id="CAD8258456.1"/>
    </source>
</evidence>
<gene>
    <name evidence="7" type="ORF">PPYR1160_LOCUS7957</name>
</gene>
<dbReference type="Pfam" id="PF00069">
    <property type="entry name" value="Pkinase"/>
    <property type="match status" value="1"/>
</dbReference>
<feature type="repeat" description="ANK" evidence="3">
    <location>
        <begin position="968"/>
        <end position="1000"/>
    </location>
</feature>
<evidence type="ECO:0000256" key="1">
    <source>
        <dbReference type="ARBA" id="ARBA00022737"/>
    </source>
</evidence>
<dbReference type="GO" id="GO:0004672">
    <property type="term" value="F:protein kinase activity"/>
    <property type="evidence" value="ECO:0007669"/>
    <property type="project" value="InterPro"/>
</dbReference>
<dbReference type="InterPro" id="IPR011009">
    <property type="entry name" value="Kinase-like_dom_sf"/>
</dbReference>
<feature type="repeat" description="ANK" evidence="3">
    <location>
        <begin position="1067"/>
        <end position="1099"/>
    </location>
</feature>
<feature type="repeat" description="ANK" evidence="3">
    <location>
        <begin position="176"/>
        <end position="208"/>
    </location>
</feature>
<feature type="repeat" description="ANK" evidence="3">
    <location>
        <begin position="1100"/>
        <end position="1132"/>
    </location>
</feature>
<dbReference type="Pfam" id="PF00023">
    <property type="entry name" value="Ank"/>
    <property type="match status" value="6"/>
</dbReference>
<proteinExistence type="predicted"/>
<dbReference type="InterPro" id="IPR008271">
    <property type="entry name" value="Ser/Thr_kinase_AS"/>
</dbReference>
<feature type="repeat" description="ANK" evidence="3">
    <location>
        <begin position="209"/>
        <end position="233"/>
    </location>
</feature>
<keyword evidence="4" id="KW-0175">Coiled coil</keyword>
<reference evidence="7" key="1">
    <citation type="submission" date="2021-01" db="EMBL/GenBank/DDBJ databases">
        <authorList>
            <person name="Corre E."/>
            <person name="Pelletier E."/>
            <person name="Niang G."/>
            <person name="Scheremetjew M."/>
            <person name="Finn R."/>
            <person name="Kale V."/>
            <person name="Holt S."/>
            <person name="Cochrane G."/>
            <person name="Meng A."/>
            <person name="Brown T."/>
            <person name="Cohen L."/>
        </authorList>
    </citation>
    <scope>NUCLEOTIDE SEQUENCE</scope>
    <source>
        <strain evidence="7">CCMP2078</strain>
    </source>
</reference>
<feature type="compositionally biased region" description="Polar residues" evidence="5">
    <location>
        <begin position="807"/>
        <end position="829"/>
    </location>
</feature>
<protein>
    <recommendedName>
        <fullName evidence="6">Protein kinase domain-containing protein</fullName>
    </recommendedName>
</protein>
<feature type="repeat" description="ANK" evidence="3">
    <location>
        <begin position="76"/>
        <end position="108"/>
    </location>
</feature>
<organism evidence="7">
    <name type="scientific">Pinguiococcus pyrenoidosus</name>
    <dbReference type="NCBI Taxonomy" id="172671"/>
    <lineage>
        <taxon>Eukaryota</taxon>
        <taxon>Sar</taxon>
        <taxon>Stramenopiles</taxon>
        <taxon>Ochrophyta</taxon>
        <taxon>Pinguiophyceae</taxon>
        <taxon>Pinguiochrysidales</taxon>
        <taxon>Pinguiochrysidaceae</taxon>
        <taxon>Pinguiococcus</taxon>
    </lineage>
</organism>
<dbReference type="SUPFAM" id="SSF48403">
    <property type="entry name" value="Ankyrin repeat"/>
    <property type="match status" value="2"/>
</dbReference>
<dbReference type="PROSITE" id="PS00108">
    <property type="entry name" value="PROTEIN_KINASE_ST"/>
    <property type="match status" value="1"/>
</dbReference>
<feature type="coiled-coil region" evidence="4">
    <location>
        <begin position="421"/>
        <end position="448"/>
    </location>
</feature>
<feature type="domain" description="Protein kinase" evidence="6">
    <location>
        <begin position="461"/>
        <end position="750"/>
    </location>
</feature>
<dbReference type="InterPro" id="IPR000719">
    <property type="entry name" value="Prot_kinase_dom"/>
</dbReference>
<keyword evidence="2 3" id="KW-0040">ANK repeat</keyword>
<evidence type="ECO:0000256" key="4">
    <source>
        <dbReference type="SAM" id="Coils"/>
    </source>
</evidence>
<feature type="repeat" description="ANK" evidence="3">
    <location>
        <begin position="1199"/>
        <end position="1231"/>
    </location>
</feature>
<feature type="repeat" description="ANK" evidence="3">
    <location>
        <begin position="1232"/>
        <end position="1264"/>
    </location>
</feature>
<dbReference type="PRINTS" id="PR01415">
    <property type="entry name" value="ANKYRIN"/>
</dbReference>
<dbReference type="PROSITE" id="PS50297">
    <property type="entry name" value="ANK_REP_REGION"/>
    <property type="match status" value="16"/>
</dbReference>
<dbReference type="GO" id="GO:0005524">
    <property type="term" value="F:ATP binding"/>
    <property type="evidence" value="ECO:0007669"/>
    <property type="project" value="InterPro"/>
</dbReference>
<dbReference type="PANTHER" id="PTHR24123">
    <property type="entry name" value="ANKYRIN REPEAT-CONTAINING"/>
    <property type="match status" value="1"/>
</dbReference>
<dbReference type="SMART" id="SM00220">
    <property type="entry name" value="S_TKc"/>
    <property type="match status" value="1"/>
</dbReference>
<dbReference type="Gene3D" id="1.10.510.10">
    <property type="entry name" value="Transferase(Phosphotransferase) domain 1"/>
    <property type="match status" value="1"/>
</dbReference>
<dbReference type="SUPFAM" id="SSF56112">
    <property type="entry name" value="Protein kinase-like (PK-like)"/>
    <property type="match status" value="1"/>
</dbReference>
<dbReference type="PROSITE" id="PS50011">
    <property type="entry name" value="PROTEIN_KINASE_DOM"/>
    <property type="match status" value="1"/>
</dbReference>
<evidence type="ECO:0000256" key="2">
    <source>
        <dbReference type="ARBA" id="ARBA00023043"/>
    </source>
</evidence>
<sequence>MLRQLQEVLLRDGRLSPSDLMRIPTEEPSVAGGKLIFEAALRGSMPELKKHLTEWPKAVDWHNPDQGCLGSGFEASGATALMAAALRGPISPVDALLQAGANPSVCERAGGWNAVHYAAWGGHVTVLRRFSLAEAPIDDEDELGRTPLYLAVRQGHNQAVRYLLEMGADAEHQAKRGFTPLMLASKQNKPQIVRTLIHHGVDVDRTKDDGYTALHLAACNGHSDVAALLLTLGKAAVDPENEEGCTPLMLAAGGCLETNRNAARMLRQLIVAHYLSRGNAGALAGSGVLELLAGALLPNQAHSDLIRICLRHGADPSKTNRNKETALMFVASRNEVEGMLALLNHPKIRVDQAAEEGWTALMYACRAGHVSAVKALLDAGADPLREKQDGFTAKKLAEMNNNEKIIKLIEDKLGAHEAISVASMLRENDEAEDDSEGVEETKDEAAELLRSRKLSIAADAVSLETVIAEGSFGSAFRGKYNDDEVVVKRIAKPASLTPESELAVIRSIGMQMAMDSEYVARVFGLCHLQLPGSDRASLCMVMEYAEGGTLAQFTKACAGRGTMEASAGGETTEVQILPACLLLILYEASLGLEYIHQKGMVHRDIKPHNVLLGRDLKPKIADFGLSKQLAAGATNDVSDSVAATMAFLAPEQWMGMLPSMLRLPLLSQSPAEVRTSADAYSFGLLIKYVLHGCYDVADIDGSVMELRRMPLPELPSSAEVNDKLSIILSRCLEQDPTSRYGPDSTEQKLLSSDLLTALNLAGGSAREASTKPEIRDAFPKLASVVATRQLQYVAEQEEVSAEAPASRNANEATATGSDNQASGGSSSPKTAERFITAIVDDNQETGKEICEESDLNELLAKPVGQARVTPLHIAVHIGRQWAVEMILGLPLTPSMLDARDVNDRTPLILAAAQGHTTIAILLLEKGAEVDAIDSFGATALCVAAAKGSTAVASVLVAQHAAVDHREHDQCTPLLNAALGGHDEIAALLLAKGADIEATESDGWTPLLFACRKGFLHLVKMLVEAGAQIDKTRPNGTSPLCMAAEAGHEAVASFLLQTGADIEVAMHNGATPLCVSAQNGHEGIVRKLLEHGSEVEATEVKGWTPLLNAAFAGHGGIIKLLVAHGAQIEVRKDGGATPLIVAATRDSADALDVLLEAGADIESQNDDGLSALSVAAHFGNEVCVRKLIEKGADFESANNEGWRPLHLACLRGHQKVVKLLIEQKADLNATKDNGATALHIAAEQGHEAIVEQLVQEDIDLEIREDGGWTPLHNAALAGNEKIVKLLLDKGADPTAEKVGGLGAEDIAAREGHAGVVQLLRKQRGEEVEAEGDGSNGDKEQETP</sequence>
<feature type="repeat" description="ANK" evidence="3">
    <location>
        <begin position="1166"/>
        <end position="1198"/>
    </location>
</feature>
<dbReference type="InterPro" id="IPR002110">
    <property type="entry name" value="Ankyrin_rpt"/>
</dbReference>
<dbReference type="SMART" id="SM00248">
    <property type="entry name" value="ANK"/>
    <property type="match status" value="23"/>
</dbReference>
<dbReference type="InterPro" id="IPR051165">
    <property type="entry name" value="Multifunctional_ANK_Repeat"/>
</dbReference>
<accession>A0A7R9YBT8</accession>
<dbReference type="Pfam" id="PF12796">
    <property type="entry name" value="Ank_2"/>
    <property type="match status" value="5"/>
</dbReference>